<protein>
    <submittedName>
        <fullName evidence="1">Carbohydrate ABC transporter substrate-binding protein</fullName>
    </submittedName>
</protein>
<accession>K1RQK6</accession>
<reference evidence="1" key="1">
    <citation type="journal article" date="2013" name="Environ. Microbiol.">
        <title>Microbiota from the distal guts of lean and obese adolescents exhibit partial functional redundancy besides clear differences in community structure.</title>
        <authorList>
            <person name="Ferrer M."/>
            <person name="Ruiz A."/>
            <person name="Lanza F."/>
            <person name="Haange S.B."/>
            <person name="Oberbach A."/>
            <person name="Till H."/>
            <person name="Bargiela R."/>
            <person name="Campoy C."/>
            <person name="Segura M.T."/>
            <person name="Richter M."/>
            <person name="von Bergen M."/>
            <person name="Seifert J."/>
            <person name="Suarez A."/>
        </authorList>
    </citation>
    <scope>NUCLEOTIDE SEQUENCE</scope>
</reference>
<proteinExistence type="predicted"/>
<name>K1RQK6_9ZZZZ</name>
<sequence length="68" mass="7607">MKDPKTFSGVFDFKNGIGQDIATKDSQDNPVEQLTKGPYMTGESYTSFRAQYQGQIDARLAELNKTVE</sequence>
<comment type="caution">
    <text evidence="1">The sequence shown here is derived from an EMBL/GenBank/DDBJ whole genome shotgun (WGS) entry which is preliminary data.</text>
</comment>
<dbReference type="AlphaFoldDB" id="K1RQK6"/>
<dbReference type="EMBL" id="AJWZ01009572">
    <property type="protein sequence ID" value="EKC50932.1"/>
    <property type="molecule type" value="Genomic_DNA"/>
</dbReference>
<gene>
    <name evidence="1" type="ORF">OBE_13865</name>
</gene>
<organism evidence="1">
    <name type="scientific">human gut metagenome</name>
    <dbReference type="NCBI Taxonomy" id="408170"/>
    <lineage>
        <taxon>unclassified sequences</taxon>
        <taxon>metagenomes</taxon>
        <taxon>organismal metagenomes</taxon>
    </lineage>
</organism>
<evidence type="ECO:0000313" key="1">
    <source>
        <dbReference type="EMBL" id="EKC50932.1"/>
    </source>
</evidence>